<dbReference type="EC" id="3.4.24.81" evidence="2"/>
<keyword evidence="6" id="KW-1133">Transmembrane helix</keyword>
<feature type="binding site" evidence="4">
    <location>
        <position position="373"/>
    </location>
    <ligand>
        <name>Zn(2+)</name>
        <dbReference type="ChEBI" id="CHEBI:29105"/>
        <note>catalytic</note>
    </ligand>
</feature>
<evidence type="ECO:0000259" key="7">
    <source>
        <dbReference type="PROSITE" id="PS50214"/>
    </source>
</evidence>
<feature type="domain" description="Peptidase M12B" evidence="8">
    <location>
        <begin position="188"/>
        <end position="423"/>
    </location>
</feature>
<evidence type="ECO:0000256" key="5">
    <source>
        <dbReference type="SAM" id="MobiDB-lite"/>
    </source>
</evidence>
<dbReference type="GO" id="GO:0005886">
    <property type="term" value="C:plasma membrane"/>
    <property type="evidence" value="ECO:0007669"/>
    <property type="project" value="TreeGrafter"/>
</dbReference>
<dbReference type="SUPFAM" id="SSF55486">
    <property type="entry name" value="Metalloproteases ('zincins'), catalytic domain"/>
    <property type="match status" value="1"/>
</dbReference>
<feature type="transmembrane region" description="Helical" evidence="6">
    <location>
        <begin position="661"/>
        <end position="680"/>
    </location>
</feature>
<keyword evidence="10" id="KW-1185">Reference proteome</keyword>
<evidence type="ECO:0000256" key="6">
    <source>
        <dbReference type="SAM" id="Phobius"/>
    </source>
</evidence>
<dbReference type="GO" id="GO:0007219">
    <property type="term" value="P:Notch signaling pathway"/>
    <property type="evidence" value="ECO:0007669"/>
    <property type="project" value="TreeGrafter"/>
</dbReference>
<dbReference type="InterPro" id="IPR049038">
    <property type="entry name" value="ADAM10_Cys-rich"/>
</dbReference>
<dbReference type="EMBL" id="UYJE01007768">
    <property type="protein sequence ID" value="VDI57755.1"/>
    <property type="molecule type" value="Genomic_DNA"/>
</dbReference>
<evidence type="ECO:0000256" key="4">
    <source>
        <dbReference type="PROSITE-ProRule" id="PRU00276"/>
    </source>
</evidence>
<keyword evidence="9" id="KW-0378">Hydrolase</keyword>
<comment type="caution">
    <text evidence="9">The sequence shown here is derived from an EMBL/GenBank/DDBJ whole genome shotgun (WGS) entry which is preliminary data.</text>
</comment>
<feature type="binding site" evidence="4">
    <location>
        <position position="367"/>
    </location>
    <ligand>
        <name>Zn(2+)</name>
        <dbReference type="ChEBI" id="CHEBI:29105"/>
        <note>catalytic</note>
    </ligand>
</feature>
<keyword evidence="4" id="KW-0479">Metal-binding</keyword>
<dbReference type="Proteomes" id="UP000596742">
    <property type="component" value="Unassembled WGS sequence"/>
</dbReference>
<dbReference type="InterPro" id="IPR001762">
    <property type="entry name" value="Disintegrin_dom"/>
</dbReference>
<feature type="binding site" evidence="4">
    <location>
        <position position="363"/>
    </location>
    <ligand>
        <name>Zn(2+)</name>
        <dbReference type="ChEBI" id="CHEBI:29105"/>
        <note>catalytic</note>
    </ligand>
</feature>
<dbReference type="Gene3D" id="3.40.390.10">
    <property type="entry name" value="Collagenase (Catalytic Domain)"/>
    <property type="match status" value="1"/>
</dbReference>
<feature type="compositionally biased region" description="Basic residues" evidence="5">
    <location>
        <begin position="748"/>
        <end position="757"/>
    </location>
</feature>
<dbReference type="Pfam" id="PF13574">
    <property type="entry name" value="Reprolysin_2"/>
    <property type="match status" value="1"/>
</dbReference>
<keyword evidence="9" id="KW-0401">Integrin</keyword>
<evidence type="ECO:0000313" key="9">
    <source>
        <dbReference type="EMBL" id="VDI57755.1"/>
    </source>
</evidence>
<dbReference type="GO" id="GO:0004222">
    <property type="term" value="F:metalloendopeptidase activity"/>
    <property type="evidence" value="ECO:0007669"/>
    <property type="project" value="InterPro"/>
</dbReference>
<dbReference type="InterPro" id="IPR024079">
    <property type="entry name" value="MetalloPept_cat_dom_sf"/>
</dbReference>
<dbReference type="PANTHER" id="PTHR45702:SF2">
    <property type="entry name" value="KUZBANIAN, ISOFORM A"/>
    <property type="match status" value="1"/>
</dbReference>
<evidence type="ECO:0000256" key="2">
    <source>
        <dbReference type="ARBA" id="ARBA00012332"/>
    </source>
</evidence>
<dbReference type="InterPro" id="IPR001590">
    <property type="entry name" value="Peptidase_M12B"/>
</dbReference>
<evidence type="ECO:0000256" key="3">
    <source>
        <dbReference type="ARBA" id="ARBA00022685"/>
    </source>
</evidence>
<protein>
    <recommendedName>
        <fullName evidence="2">ADAM10 endopeptidase</fullName>
        <ecNumber evidence="2">3.4.24.81</ecNumber>
    </recommendedName>
</protein>
<dbReference type="InterPro" id="IPR036436">
    <property type="entry name" value="Disintegrin_dom_sf"/>
</dbReference>
<dbReference type="GO" id="GO:0007229">
    <property type="term" value="P:integrin-mediated signaling pathway"/>
    <property type="evidence" value="ECO:0007669"/>
    <property type="project" value="UniProtKB-KW"/>
</dbReference>
<feature type="compositionally biased region" description="Polar residues" evidence="5">
    <location>
        <begin position="718"/>
        <end position="729"/>
    </location>
</feature>
<dbReference type="OrthoDB" id="2149267at2759"/>
<dbReference type="Pfam" id="PF21299">
    <property type="entry name" value="ADAM10_Cys-rich"/>
    <property type="match status" value="1"/>
</dbReference>
<proteinExistence type="predicted"/>
<evidence type="ECO:0000256" key="1">
    <source>
        <dbReference type="ARBA" id="ARBA00001809"/>
    </source>
</evidence>
<evidence type="ECO:0000259" key="8">
    <source>
        <dbReference type="PROSITE" id="PS50215"/>
    </source>
</evidence>
<dbReference type="PANTHER" id="PTHR45702">
    <property type="entry name" value="ADAM10/ADAM17 METALLOPEPTIDASE FAMILY MEMBER"/>
    <property type="match status" value="1"/>
</dbReference>
<dbReference type="InterPro" id="IPR051489">
    <property type="entry name" value="ADAM_Metalloproteinase"/>
</dbReference>
<keyword evidence="6" id="KW-0472">Membrane</keyword>
<keyword evidence="3" id="KW-0165">Cleavage on pair of basic residues</keyword>
<feature type="active site" evidence="4">
    <location>
        <position position="364"/>
    </location>
</feature>
<keyword evidence="6" id="KW-0812">Transmembrane</keyword>
<evidence type="ECO:0000313" key="10">
    <source>
        <dbReference type="Proteomes" id="UP000596742"/>
    </source>
</evidence>
<feature type="domain" description="Disintegrin" evidence="7">
    <location>
        <begin position="442"/>
        <end position="500"/>
    </location>
</feature>
<reference evidence="9" key="1">
    <citation type="submission" date="2018-11" db="EMBL/GenBank/DDBJ databases">
        <authorList>
            <person name="Alioto T."/>
            <person name="Alioto T."/>
        </authorList>
    </citation>
    <scope>NUCLEOTIDE SEQUENCE</scope>
</reference>
<dbReference type="Gene3D" id="4.10.70.10">
    <property type="entry name" value="Disintegrin domain"/>
    <property type="match status" value="1"/>
</dbReference>
<feature type="region of interest" description="Disordered" evidence="5">
    <location>
        <begin position="688"/>
        <end position="774"/>
    </location>
</feature>
<dbReference type="AlphaFoldDB" id="A0A8B6G2M1"/>
<name>A0A8B6G2M1_MYTGA</name>
<dbReference type="GO" id="GO:0006509">
    <property type="term" value="P:membrane protein ectodomain proteolysis"/>
    <property type="evidence" value="ECO:0007669"/>
    <property type="project" value="TreeGrafter"/>
</dbReference>
<comment type="catalytic activity">
    <reaction evidence="1">
        <text>Endopeptidase of broad specificity.</text>
        <dbReference type="EC" id="3.4.24.81"/>
    </reaction>
</comment>
<sequence length="774" mass="86076">MDKKQKSLDTYIKHYEELDYSTTDLHQSHLRTKRSLSDKKLRFRFNAFKRDFNLVLEPDKLVFTKDAWLDKHGPLDTSHIYRGTEEGTGGSSVFGYIVDGHFRGSVRIPEDTTYHIEPVKRFIGRVKELPKSHTIIYKEEHIDLDPHRLRREAENAIVSCGNGNRQVHEWMETVANSADTENYRVRRADPKLFNKINSAYNNEVLAKEDIVGTFASHVDAINTIYSNTVFKTFDNSIDYKGIRFKIQRTKIMTDATEKCKTSQAKTLCSDNIDVSNFLNENSLIDHSAFCLAYIFTYRDFTQGTLGLAWVGSSGQASGGICEQYKSFPEGGKQVMKSLNTGIVTLVNYGDDVAPRVSQLTFAHEVGHNFGSPHDNGQLCAPYGTGASDAGQGNYIMYASATKGNQPHNDEFSPCSKDNMTRVMDAVFNGRYGKKNCFQNDNAAFCGNSIVEDGEQCDCGYDEDCKDECCVGRQSDGSGCVLRVGKQCSPSQGGCCDPKKCAPYTTPILYYVSYCNDYTKVCVDGLCTGSLCSKVDYVAQSNKVTWVECFVKASGDTVEDKEIQCLLGCKVNNTDTCYSSESDAAGKPGPFQDLITEIRSKKEDQAYKVELPAGSPCNNFQGYCDVFKRCRGVDAEGPLSRLKNLLFSSETFTNIKDWITEYWWAVILIAIGLILFMGLFIKVCAVHTPSSNPKAPPAQSWGDTLRRRRSHPRNRQQQNAGYSQEPLRQQSPMGPPPPYSSSASSSSKPHPKHGKGGRGKSPGKSPGKKGKDARV</sequence>
<accession>A0A8B6G2M1</accession>
<organism evidence="9 10">
    <name type="scientific">Mytilus galloprovincialis</name>
    <name type="common">Mediterranean mussel</name>
    <dbReference type="NCBI Taxonomy" id="29158"/>
    <lineage>
        <taxon>Eukaryota</taxon>
        <taxon>Metazoa</taxon>
        <taxon>Spiralia</taxon>
        <taxon>Lophotrochozoa</taxon>
        <taxon>Mollusca</taxon>
        <taxon>Bivalvia</taxon>
        <taxon>Autobranchia</taxon>
        <taxon>Pteriomorphia</taxon>
        <taxon>Mytilida</taxon>
        <taxon>Mytiloidea</taxon>
        <taxon>Mytilidae</taxon>
        <taxon>Mytilinae</taxon>
        <taxon>Mytilus</taxon>
    </lineage>
</organism>
<dbReference type="PROSITE" id="PS50214">
    <property type="entry name" value="DISINTEGRIN_2"/>
    <property type="match status" value="1"/>
</dbReference>
<dbReference type="SMART" id="SM00050">
    <property type="entry name" value="DISIN"/>
    <property type="match status" value="1"/>
</dbReference>
<comment type="caution">
    <text evidence="4">Lacks conserved residue(s) required for the propagation of feature annotation.</text>
</comment>
<gene>
    <name evidence="9" type="ORF">MGAL_10B037494</name>
</gene>
<dbReference type="GO" id="GO:0046872">
    <property type="term" value="F:metal ion binding"/>
    <property type="evidence" value="ECO:0007669"/>
    <property type="project" value="UniProtKB-KW"/>
</dbReference>
<dbReference type="PROSITE" id="PS50215">
    <property type="entry name" value="ADAM_MEPRO"/>
    <property type="match status" value="1"/>
</dbReference>
<keyword evidence="4" id="KW-0862">Zinc</keyword>